<feature type="compositionally biased region" description="Acidic residues" evidence="4">
    <location>
        <begin position="405"/>
        <end position="416"/>
    </location>
</feature>
<evidence type="ECO:0000256" key="3">
    <source>
        <dbReference type="PROSITE-ProRule" id="PRU00221"/>
    </source>
</evidence>
<feature type="compositionally biased region" description="Acidic residues" evidence="4">
    <location>
        <begin position="1"/>
        <end position="60"/>
    </location>
</feature>
<evidence type="ECO:0000259" key="5">
    <source>
        <dbReference type="Pfam" id="PF23798"/>
    </source>
</evidence>
<dbReference type="InterPro" id="IPR057544">
    <property type="entry name" value="Beta-prop_SPT8"/>
</dbReference>
<feature type="region of interest" description="Disordered" evidence="4">
    <location>
        <begin position="1"/>
        <end position="105"/>
    </location>
</feature>
<sequence length="1008" mass="109825">MSNIDSDDDADFDNDDGPDDIDEDILDAIEAGAEDSNEDQDSDEDESDDAEDDDQDDDEGAAAMSGATQVIPAKRPSPGPPDISPHAKVPTPPTRIRSLSPAHARRSLLRPAVPYPKSYTVEAICALPHPVPTHALAATPCMSHILTGSDDGYVRDYDIFTAVNGKVFLTAPQRHHAGVVEGILKAGQIRSWWENPGNRNNVGDPELAPVHSLAIHGDALWGLAGSNTGNINLYTLRHEPGRIFHSMDAHRGPVSALCLQHDEKGFFSAGWDGNALQWDLNTGQIVRRFRTHGAQLAAIQVRPLTTNFPNMPAGPDQVNASVNLQPDLFTSSAMNEFMATDAASSDLATYASQDTSTMATSTTLDDTPSLHSQTQKVQAAGDSVPAAPSAAKESDAKSDTSYDPLFDDEPDAEGEPDTSPSSPLNQADTEFGAGGSNALHLPTSGPASTPFGSTPAAKASTAAAPAPKNAPPVLDSVSYATFSPDIMMTASMDGQVMLWDCRVADPSPGHGVGRLWMSEKTPPWCLSACWSTNGACIYAGRRNGTIDVWDVRQLGRSGPSETPRLLKTLRNPISSGVVSCVAAFPDGRHIACASNDNIRLWNAAEAGEGDVKGRVQFKIIPGHHGGIISQMLIDPAARFLLYSPPLPRLPLSHPRPPSDALQRHAQMCARCVDPELASIEPDDYARFFRDVWGRRCNVLNGRYIMPADDDELRRFELFHRMIKFVLGNKNYVGPVQEVLSPSRQPTKEKVRVLDLGTGGGLWAIDMADEFPHADVIGVDLAPLQPRYVLVLNYVWAADAESDHARLVPPNCTFELCDLDTRCLPYPSNSYDVIHARNMHTGIHDYPRFLHELTRLLRPGGVLILMECDLQLIADGKQTSVPSKSGIPGWCRLTEEFQRCLSMRGIDVSVPERMAEHVHRLGWYQQVVQQHADIPIGFWPKDPTMLTVGQLAWLNHDLLMHSVRPLLLSSGLSELQVKTLVEDAQRDLYYPLVHIASRLHVVHAVKAMH</sequence>
<dbReference type="AlphaFoldDB" id="A0A4Y9ZGS1"/>
<evidence type="ECO:0000256" key="4">
    <source>
        <dbReference type="SAM" id="MobiDB-lite"/>
    </source>
</evidence>
<evidence type="ECO:0000256" key="2">
    <source>
        <dbReference type="ARBA" id="ARBA00022737"/>
    </source>
</evidence>
<feature type="domain" description="Transcription factor spt8 beta-propeller" evidence="5">
    <location>
        <begin position="121"/>
        <end position="311"/>
    </location>
</feature>
<accession>A0A4Y9ZGS1</accession>
<dbReference type="InterPro" id="IPR015943">
    <property type="entry name" value="WD40/YVTN_repeat-like_dom_sf"/>
</dbReference>
<protein>
    <recommendedName>
        <fullName evidence="5">Transcription factor spt8 beta-propeller domain-containing protein</fullName>
    </recommendedName>
</protein>
<dbReference type="InterPro" id="IPR001680">
    <property type="entry name" value="WD40_rpt"/>
</dbReference>
<dbReference type="STRING" id="205917.A0A4Y9ZGS1"/>
<keyword evidence="7" id="KW-1185">Reference proteome</keyword>
<dbReference type="SUPFAM" id="SSF50978">
    <property type="entry name" value="WD40 repeat-like"/>
    <property type="match status" value="1"/>
</dbReference>
<dbReference type="PANTHER" id="PTHR19848:SF8">
    <property type="entry name" value="F-BOX AND WD REPEAT DOMAIN CONTAINING 7"/>
    <property type="match status" value="1"/>
</dbReference>
<feature type="compositionally biased region" description="Low complexity" evidence="4">
    <location>
        <begin position="453"/>
        <end position="467"/>
    </location>
</feature>
<keyword evidence="2" id="KW-0677">Repeat</keyword>
<feature type="region of interest" description="Disordered" evidence="4">
    <location>
        <begin position="359"/>
        <end position="474"/>
    </location>
</feature>
<dbReference type="SMART" id="SM00320">
    <property type="entry name" value="WD40"/>
    <property type="match status" value="6"/>
</dbReference>
<dbReference type="Pfam" id="PF23798">
    <property type="entry name" value="Beta-prop_SPT8"/>
    <property type="match status" value="2"/>
</dbReference>
<evidence type="ECO:0000313" key="7">
    <source>
        <dbReference type="Proteomes" id="UP000298327"/>
    </source>
</evidence>
<evidence type="ECO:0000256" key="1">
    <source>
        <dbReference type="ARBA" id="ARBA00022574"/>
    </source>
</evidence>
<keyword evidence="1 3" id="KW-0853">WD repeat</keyword>
<dbReference type="EMBL" id="SEOQ01000008">
    <property type="protein sequence ID" value="TFY72659.1"/>
    <property type="molecule type" value="Genomic_DNA"/>
</dbReference>
<evidence type="ECO:0000313" key="6">
    <source>
        <dbReference type="EMBL" id="TFY72659.1"/>
    </source>
</evidence>
<dbReference type="InterPro" id="IPR036322">
    <property type="entry name" value="WD40_repeat_dom_sf"/>
</dbReference>
<organism evidence="6 7">
    <name type="scientific">Dentipellis fragilis</name>
    <dbReference type="NCBI Taxonomy" id="205917"/>
    <lineage>
        <taxon>Eukaryota</taxon>
        <taxon>Fungi</taxon>
        <taxon>Dikarya</taxon>
        <taxon>Basidiomycota</taxon>
        <taxon>Agaricomycotina</taxon>
        <taxon>Agaricomycetes</taxon>
        <taxon>Russulales</taxon>
        <taxon>Hericiaceae</taxon>
        <taxon>Dentipellis</taxon>
    </lineage>
</organism>
<dbReference type="OrthoDB" id="10260946at2759"/>
<dbReference type="Gene3D" id="2.130.10.10">
    <property type="entry name" value="YVTN repeat-like/Quinoprotein amine dehydrogenase"/>
    <property type="match status" value="2"/>
</dbReference>
<dbReference type="Gene3D" id="3.40.50.150">
    <property type="entry name" value="Vaccinia Virus protein VP39"/>
    <property type="match status" value="1"/>
</dbReference>
<dbReference type="CDD" id="cd02440">
    <property type="entry name" value="AdoMet_MTases"/>
    <property type="match status" value="1"/>
</dbReference>
<feature type="compositionally biased region" description="Polar residues" evidence="4">
    <location>
        <begin position="359"/>
        <end position="377"/>
    </location>
</feature>
<dbReference type="Pfam" id="PF13489">
    <property type="entry name" value="Methyltransf_23"/>
    <property type="match status" value="1"/>
</dbReference>
<gene>
    <name evidence="6" type="ORF">EVG20_g333</name>
</gene>
<feature type="domain" description="Transcription factor spt8 beta-propeller" evidence="5">
    <location>
        <begin position="484"/>
        <end position="641"/>
    </location>
</feature>
<proteinExistence type="predicted"/>
<dbReference type="SUPFAM" id="SSF53335">
    <property type="entry name" value="S-adenosyl-L-methionine-dependent methyltransferases"/>
    <property type="match status" value="1"/>
</dbReference>
<comment type="caution">
    <text evidence="6">The sequence shown here is derived from an EMBL/GenBank/DDBJ whole genome shotgun (WGS) entry which is preliminary data.</text>
</comment>
<reference evidence="6 7" key="1">
    <citation type="submission" date="2019-02" db="EMBL/GenBank/DDBJ databases">
        <title>Genome sequencing of the rare red list fungi Dentipellis fragilis.</title>
        <authorList>
            <person name="Buettner E."/>
            <person name="Kellner H."/>
        </authorList>
    </citation>
    <scope>NUCLEOTIDE SEQUENCE [LARGE SCALE GENOMIC DNA]</scope>
    <source>
        <strain evidence="6 7">DSM 105465</strain>
    </source>
</reference>
<feature type="repeat" description="WD" evidence="3">
    <location>
        <begin position="247"/>
        <end position="288"/>
    </location>
</feature>
<dbReference type="InterPro" id="IPR029063">
    <property type="entry name" value="SAM-dependent_MTases_sf"/>
</dbReference>
<name>A0A4Y9ZGS1_9AGAM</name>
<dbReference type="PROSITE" id="PS50082">
    <property type="entry name" value="WD_REPEATS_2"/>
    <property type="match status" value="1"/>
</dbReference>
<feature type="compositionally biased region" description="Polar residues" evidence="4">
    <location>
        <begin position="418"/>
        <end position="428"/>
    </location>
</feature>
<dbReference type="PANTHER" id="PTHR19848">
    <property type="entry name" value="WD40 REPEAT PROTEIN"/>
    <property type="match status" value="1"/>
</dbReference>
<dbReference type="Proteomes" id="UP000298327">
    <property type="component" value="Unassembled WGS sequence"/>
</dbReference>